<dbReference type="EC" id="5.4.2.7" evidence="6 7"/>
<evidence type="ECO:0000256" key="4">
    <source>
        <dbReference type="ARBA" id="ARBA00023211"/>
    </source>
</evidence>
<keyword evidence="4 6" id="KW-0464">Manganese</keyword>
<dbReference type="PANTHER" id="PTHR21110">
    <property type="entry name" value="PHOSPHOPENTOMUTASE"/>
    <property type="match status" value="1"/>
</dbReference>
<evidence type="ECO:0000259" key="8">
    <source>
        <dbReference type="Pfam" id="PF01676"/>
    </source>
</evidence>
<comment type="pathway">
    <text evidence="6">Carbohydrate degradation; 2-deoxy-D-ribose 1-phosphate degradation; D-glyceraldehyde 3-phosphate and acetaldehyde from 2-deoxy-alpha-D-ribose 1-phosphate: step 1/2.</text>
</comment>
<comment type="cofactor">
    <cofactor evidence="6">
        <name>Mn(2+)</name>
        <dbReference type="ChEBI" id="CHEBI:29035"/>
    </cofactor>
    <text evidence="6">Binds 2 manganese ions.</text>
</comment>
<comment type="function">
    <text evidence="6">Isomerase that catalyzes the conversion of deoxy-ribose 1-phosphate (dRib-1-P) and ribose 1-phosphate (Rib-1-P) to deoxy-ribose 5-phosphate (dRib-5-P) and ribose 5-phosphate (Rib-5-P), respectively.</text>
</comment>
<dbReference type="NCBIfam" id="TIGR01696">
    <property type="entry name" value="deoB"/>
    <property type="match status" value="1"/>
</dbReference>
<evidence type="ECO:0000313" key="9">
    <source>
        <dbReference type="EMBL" id="AOT68132.1"/>
    </source>
</evidence>
<feature type="binding site" evidence="6">
    <location>
        <position position="11"/>
    </location>
    <ligand>
        <name>Mn(2+)</name>
        <dbReference type="ChEBI" id="CHEBI:29035"/>
        <label>1</label>
    </ligand>
</feature>
<feature type="binding site" evidence="6">
    <location>
        <position position="325"/>
    </location>
    <ligand>
        <name>Mn(2+)</name>
        <dbReference type="ChEBI" id="CHEBI:29035"/>
        <label>1</label>
    </ligand>
</feature>
<dbReference type="GO" id="GO:0008973">
    <property type="term" value="F:phosphopentomutase activity"/>
    <property type="evidence" value="ECO:0007669"/>
    <property type="project" value="UniProtKB-UniRule"/>
</dbReference>
<dbReference type="CDD" id="cd16009">
    <property type="entry name" value="PPM"/>
    <property type="match status" value="1"/>
</dbReference>
<dbReference type="UniPathway" id="UPA00087">
    <property type="reaction ID" value="UER00173"/>
</dbReference>
<evidence type="ECO:0000313" key="10">
    <source>
        <dbReference type="Proteomes" id="UP000095743"/>
    </source>
</evidence>
<gene>
    <name evidence="6" type="primary">deoB</name>
    <name evidence="9" type="ORF">Gferi_00175</name>
</gene>
<evidence type="ECO:0000256" key="6">
    <source>
        <dbReference type="HAMAP-Rule" id="MF_00740"/>
    </source>
</evidence>
<dbReference type="InterPro" id="IPR024052">
    <property type="entry name" value="Phosphopentomutase_DeoB_cap_sf"/>
</dbReference>
<organism evidence="9 10">
    <name type="scientific">Geosporobacter ferrireducens</name>
    <dbReference type="NCBI Taxonomy" id="1424294"/>
    <lineage>
        <taxon>Bacteria</taxon>
        <taxon>Bacillati</taxon>
        <taxon>Bacillota</taxon>
        <taxon>Clostridia</taxon>
        <taxon>Peptostreptococcales</taxon>
        <taxon>Thermotaleaceae</taxon>
        <taxon>Geosporobacter</taxon>
    </lineage>
</organism>
<dbReference type="GO" id="GO:0030145">
    <property type="term" value="F:manganese ion binding"/>
    <property type="evidence" value="ECO:0007669"/>
    <property type="project" value="UniProtKB-UniRule"/>
</dbReference>
<protein>
    <recommendedName>
        <fullName evidence="6 7">Phosphopentomutase</fullName>
        <ecNumber evidence="6 7">5.4.2.7</ecNumber>
    </recommendedName>
    <alternativeName>
        <fullName evidence="6">Phosphodeoxyribomutase</fullName>
    </alternativeName>
</protein>
<dbReference type="GO" id="GO:0006015">
    <property type="term" value="P:5-phosphoribose 1-diphosphate biosynthetic process"/>
    <property type="evidence" value="ECO:0007669"/>
    <property type="project" value="UniProtKB-UniPathway"/>
</dbReference>
<dbReference type="OrthoDB" id="9769930at2"/>
<keyword evidence="5 6" id="KW-0413">Isomerase</keyword>
<dbReference type="GO" id="GO:0043094">
    <property type="term" value="P:metabolic compound salvage"/>
    <property type="evidence" value="ECO:0007669"/>
    <property type="project" value="UniProtKB-UniRule"/>
</dbReference>
<feature type="binding site" evidence="6">
    <location>
        <position position="324"/>
    </location>
    <ligand>
        <name>Mn(2+)</name>
        <dbReference type="ChEBI" id="CHEBI:29035"/>
        <label>1</label>
    </ligand>
</feature>
<dbReference type="FunFam" id="3.30.70.1250:FF:000001">
    <property type="entry name" value="Phosphopentomutase"/>
    <property type="match status" value="1"/>
</dbReference>
<dbReference type="GO" id="GO:0005829">
    <property type="term" value="C:cytosol"/>
    <property type="evidence" value="ECO:0007669"/>
    <property type="project" value="TreeGrafter"/>
</dbReference>
<dbReference type="InterPro" id="IPR017850">
    <property type="entry name" value="Alkaline_phosphatase_core_sf"/>
</dbReference>
<dbReference type="SUPFAM" id="SSF143856">
    <property type="entry name" value="DeoB insert domain-like"/>
    <property type="match status" value="1"/>
</dbReference>
<dbReference type="Gene3D" id="3.40.720.10">
    <property type="entry name" value="Alkaline Phosphatase, subunit A"/>
    <property type="match status" value="1"/>
</dbReference>
<dbReference type="EMBL" id="CP017269">
    <property type="protein sequence ID" value="AOT68132.1"/>
    <property type="molecule type" value="Genomic_DNA"/>
</dbReference>
<comment type="similarity">
    <text evidence="1 6">Belongs to the phosphopentomutase family.</text>
</comment>
<dbReference type="Gene3D" id="3.30.70.1250">
    <property type="entry name" value="Phosphopentomutase"/>
    <property type="match status" value="1"/>
</dbReference>
<dbReference type="SUPFAM" id="SSF53649">
    <property type="entry name" value="Alkaline phosphatase-like"/>
    <property type="match status" value="1"/>
</dbReference>
<accession>A0A1D8GB54</accession>
<sequence length="389" mass="42734">MINRVNIFVLDSVGIGELPDSPAFGDKGVDTFGNIVKACGGIQIPNLLKLGFGNIEGVKGVDAIAAPLGAYGRAAEKSNGKDTTTGHWEIAGLHIEQPFQTYPEGFPKFIMDAFEEKIGRKTLGNIPASGTEIIEQLGPEHMKTGSPIIYTSADSVFQIAAHEEIIPIDELYQICEIAREMLMGEIQVARVIARPFIGSPGNFERTSNRRDYSVSPFEPTLLDIAKNNGLDVIAVGKIEDIFNGQGITEAVHTKDNMDGIDQTIEYLKRDSKGIIFTNLVDFDAKYGHRRDPQGYRQALEAFDLRLPELLERLKEDDIIILTADHGNDPTYKGTDHTREYIPILVYGKKVKQNVNIGTRTSFADIAATVADLLSIEKPAIGTSFKELII</sequence>
<dbReference type="Proteomes" id="UP000095743">
    <property type="component" value="Chromosome"/>
</dbReference>
<dbReference type="InterPro" id="IPR006124">
    <property type="entry name" value="Metalloenzyme"/>
</dbReference>
<dbReference type="PIRSF" id="PIRSF001491">
    <property type="entry name" value="Ppentomutase"/>
    <property type="match status" value="1"/>
</dbReference>
<keyword evidence="2 6" id="KW-0963">Cytoplasm</keyword>
<name>A0A1D8GB54_9FIRM</name>
<evidence type="ECO:0000256" key="7">
    <source>
        <dbReference type="NCBIfam" id="TIGR01696"/>
    </source>
</evidence>
<proteinExistence type="inferred from homology"/>
<dbReference type="RefSeq" id="WP_069973686.1">
    <property type="nucleotide sequence ID" value="NZ_CP017269.1"/>
</dbReference>
<dbReference type="GO" id="GO:0006018">
    <property type="term" value="P:2-deoxyribose 1-phosphate catabolic process"/>
    <property type="evidence" value="ECO:0007669"/>
    <property type="project" value="UniProtKB-UniRule"/>
</dbReference>
<feature type="binding site" evidence="6">
    <location>
        <position position="283"/>
    </location>
    <ligand>
        <name>Mn(2+)</name>
        <dbReference type="ChEBI" id="CHEBI:29035"/>
        <label>2</label>
    </ligand>
</feature>
<dbReference type="PANTHER" id="PTHR21110:SF0">
    <property type="entry name" value="PHOSPHOPENTOMUTASE"/>
    <property type="match status" value="1"/>
</dbReference>
<comment type="subcellular location">
    <subcellularLocation>
        <location evidence="6">Cytoplasm</location>
    </subcellularLocation>
</comment>
<dbReference type="HAMAP" id="MF_00740">
    <property type="entry name" value="Phosphopentomut"/>
    <property type="match status" value="1"/>
</dbReference>
<feature type="domain" description="Metalloenzyme" evidence="8">
    <location>
        <begin position="4"/>
        <end position="377"/>
    </location>
</feature>
<evidence type="ECO:0000256" key="2">
    <source>
        <dbReference type="ARBA" id="ARBA00022490"/>
    </source>
</evidence>
<feature type="binding site" evidence="6">
    <location>
        <position position="288"/>
    </location>
    <ligand>
        <name>Mn(2+)</name>
        <dbReference type="ChEBI" id="CHEBI:29035"/>
        <label>2</label>
    </ligand>
</feature>
<dbReference type="NCBIfam" id="NF003766">
    <property type="entry name" value="PRK05362.1"/>
    <property type="match status" value="1"/>
</dbReference>
<dbReference type="GO" id="GO:0009117">
    <property type="term" value="P:nucleotide metabolic process"/>
    <property type="evidence" value="ECO:0007669"/>
    <property type="project" value="UniProtKB-UniRule"/>
</dbReference>
<dbReference type="Pfam" id="PF01676">
    <property type="entry name" value="Metalloenzyme"/>
    <property type="match status" value="1"/>
</dbReference>
<evidence type="ECO:0000256" key="3">
    <source>
        <dbReference type="ARBA" id="ARBA00022723"/>
    </source>
</evidence>
<comment type="catalytic activity">
    <reaction evidence="6">
        <text>2-deoxy-alpha-D-ribose 1-phosphate = 2-deoxy-D-ribose 5-phosphate</text>
        <dbReference type="Rhea" id="RHEA:27658"/>
        <dbReference type="ChEBI" id="CHEBI:57259"/>
        <dbReference type="ChEBI" id="CHEBI:62877"/>
        <dbReference type="EC" id="5.4.2.7"/>
    </reaction>
</comment>
<feature type="binding site" evidence="6">
    <location>
        <position position="336"/>
    </location>
    <ligand>
        <name>Mn(2+)</name>
        <dbReference type="ChEBI" id="CHEBI:29035"/>
        <label>2</label>
    </ligand>
</feature>
<reference evidence="9 10" key="1">
    <citation type="submission" date="2016-09" db="EMBL/GenBank/DDBJ databases">
        <title>Genomic analysis reveals versatility of anaerobic energy metabolism of Geosporobacter ferrireducens IRF9 of phylum Firmicutes.</title>
        <authorList>
            <person name="Kim S.-J."/>
        </authorList>
    </citation>
    <scope>NUCLEOTIDE SEQUENCE [LARGE SCALE GENOMIC DNA]</scope>
    <source>
        <strain evidence="9 10">IRF9</strain>
    </source>
</reference>
<keyword evidence="3 6" id="KW-0479">Metal-binding</keyword>
<dbReference type="GO" id="GO:0000287">
    <property type="term" value="F:magnesium ion binding"/>
    <property type="evidence" value="ECO:0007669"/>
    <property type="project" value="UniProtKB-UniRule"/>
</dbReference>
<dbReference type="AlphaFoldDB" id="A0A1D8GB54"/>
<dbReference type="KEGG" id="gfe:Gferi_00175"/>
<keyword evidence="10" id="KW-1185">Reference proteome</keyword>
<comment type="catalytic activity">
    <reaction evidence="6">
        <text>alpha-D-ribose 1-phosphate = D-ribose 5-phosphate</text>
        <dbReference type="Rhea" id="RHEA:18793"/>
        <dbReference type="ChEBI" id="CHEBI:57720"/>
        <dbReference type="ChEBI" id="CHEBI:78346"/>
        <dbReference type="EC" id="5.4.2.7"/>
    </reaction>
</comment>
<dbReference type="InterPro" id="IPR010045">
    <property type="entry name" value="DeoB"/>
</dbReference>
<dbReference type="STRING" id="1424294.Gferi_00175"/>
<evidence type="ECO:0000256" key="5">
    <source>
        <dbReference type="ARBA" id="ARBA00023235"/>
    </source>
</evidence>
<evidence type="ECO:0000256" key="1">
    <source>
        <dbReference type="ARBA" id="ARBA00010373"/>
    </source>
</evidence>